<accession>A0A538TS33</accession>
<dbReference type="GO" id="GO:0005524">
    <property type="term" value="F:ATP binding"/>
    <property type="evidence" value="ECO:0007669"/>
    <property type="project" value="UniProtKB-KW"/>
</dbReference>
<evidence type="ECO:0000256" key="1">
    <source>
        <dbReference type="ARBA" id="ARBA00005417"/>
    </source>
</evidence>
<evidence type="ECO:0000313" key="7">
    <source>
        <dbReference type="Proteomes" id="UP000316609"/>
    </source>
</evidence>
<dbReference type="InterPro" id="IPR027417">
    <property type="entry name" value="P-loop_NTPase"/>
</dbReference>
<dbReference type="AlphaFoldDB" id="A0A538TS33"/>
<evidence type="ECO:0000256" key="2">
    <source>
        <dbReference type="ARBA" id="ARBA00022448"/>
    </source>
</evidence>
<reference evidence="6 7" key="1">
    <citation type="journal article" date="2019" name="Nat. Microbiol.">
        <title>Mediterranean grassland soil C-N compound turnover is dependent on rainfall and depth, and is mediated by genomically divergent microorganisms.</title>
        <authorList>
            <person name="Diamond S."/>
            <person name="Andeer P.F."/>
            <person name="Li Z."/>
            <person name="Crits-Christoph A."/>
            <person name="Burstein D."/>
            <person name="Anantharaman K."/>
            <person name="Lane K.R."/>
            <person name="Thomas B.C."/>
            <person name="Pan C."/>
            <person name="Northen T.R."/>
            <person name="Banfield J.F."/>
        </authorList>
    </citation>
    <scope>NUCLEOTIDE SEQUENCE [LARGE SCALE GENOMIC DNA]</scope>
    <source>
        <strain evidence="6">WS_8</strain>
    </source>
</reference>
<dbReference type="Gene3D" id="3.40.50.300">
    <property type="entry name" value="P-loop containing nucleotide triphosphate hydrolases"/>
    <property type="match status" value="1"/>
</dbReference>
<dbReference type="GO" id="GO:0016887">
    <property type="term" value="F:ATP hydrolysis activity"/>
    <property type="evidence" value="ECO:0007669"/>
    <property type="project" value="InterPro"/>
</dbReference>
<keyword evidence="4 6" id="KW-0067">ATP-binding</keyword>
<evidence type="ECO:0000256" key="3">
    <source>
        <dbReference type="ARBA" id="ARBA00022741"/>
    </source>
</evidence>
<keyword evidence="2" id="KW-0813">Transport</keyword>
<dbReference type="InterPro" id="IPR003593">
    <property type="entry name" value="AAA+_ATPase"/>
</dbReference>
<organism evidence="6 7">
    <name type="scientific">Eiseniibacteriota bacterium</name>
    <dbReference type="NCBI Taxonomy" id="2212470"/>
    <lineage>
        <taxon>Bacteria</taxon>
        <taxon>Candidatus Eiseniibacteriota</taxon>
    </lineage>
</organism>
<comment type="similarity">
    <text evidence="1">Belongs to the ABC transporter superfamily.</text>
</comment>
<dbReference type="PANTHER" id="PTHR43335">
    <property type="entry name" value="ABC TRANSPORTER, ATP-BINDING PROTEIN"/>
    <property type="match status" value="1"/>
</dbReference>
<dbReference type="Proteomes" id="UP000316609">
    <property type="component" value="Unassembled WGS sequence"/>
</dbReference>
<feature type="domain" description="ABC transporter" evidence="5">
    <location>
        <begin position="3"/>
        <end position="211"/>
    </location>
</feature>
<comment type="caution">
    <text evidence="6">The sequence shown here is derived from an EMBL/GenBank/DDBJ whole genome shotgun (WGS) entry which is preliminary data.</text>
</comment>
<evidence type="ECO:0000313" key="6">
    <source>
        <dbReference type="EMBL" id="TMQ66439.1"/>
    </source>
</evidence>
<dbReference type="PANTHER" id="PTHR43335:SF2">
    <property type="entry name" value="ABC TRANSPORTER, ATP-BINDING PROTEIN"/>
    <property type="match status" value="1"/>
</dbReference>
<sequence length="211" mass="22604">MRVTARALAHRYGPQRGLEPLSFEVVAPAVVAVTGPNGVGKSTLLKIVAGLLEPSRGEATLAVGGRSVLAAERRRCVGYAGPELSFYPELGVAENLTFAAMTRGLPAPAVRVRESLDRVGLSRHGTERVAALSSGMMQRLRIAFALLHRPPLLLLDEPGNHLDDEGRVALRAIVAEEGRAGLVLLATNDEREWRLAERRIELSGRGLGHSA</sequence>
<gene>
    <name evidence="6" type="ORF">E6K78_06395</name>
</gene>
<name>A0A538TS33_UNCEI</name>
<evidence type="ECO:0000256" key="4">
    <source>
        <dbReference type="ARBA" id="ARBA00022840"/>
    </source>
</evidence>
<dbReference type="SMART" id="SM00382">
    <property type="entry name" value="AAA"/>
    <property type="match status" value="1"/>
</dbReference>
<dbReference type="PROSITE" id="PS50893">
    <property type="entry name" value="ABC_TRANSPORTER_2"/>
    <property type="match status" value="1"/>
</dbReference>
<proteinExistence type="inferred from homology"/>
<evidence type="ECO:0000259" key="5">
    <source>
        <dbReference type="PROSITE" id="PS50893"/>
    </source>
</evidence>
<dbReference type="SUPFAM" id="SSF52540">
    <property type="entry name" value="P-loop containing nucleoside triphosphate hydrolases"/>
    <property type="match status" value="1"/>
</dbReference>
<dbReference type="InterPro" id="IPR003439">
    <property type="entry name" value="ABC_transporter-like_ATP-bd"/>
</dbReference>
<dbReference type="Pfam" id="PF00005">
    <property type="entry name" value="ABC_tran"/>
    <property type="match status" value="1"/>
</dbReference>
<dbReference type="EMBL" id="VBOY01000057">
    <property type="protein sequence ID" value="TMQ66439.1"/>
    <property type="molecule type" value="Genomic_DNA"/>
</dbReference>
<keyword evidence="3" id="KW-0547">Nucleotide-binding</keyword>
<protein>
    <submittedName>
        <fullName evidence="6">ATP-binding cassette domain-containing protein</fullName>
    </submittedName>
</protein>